<name>A0A9P1FI04_9DINO</name>
<comment type="caution">
    <text evidence="1">The sequence shown here is derived from an EMBL/GenBank/DDBJ whole genome shotgun (WGS) entry which is preliminary data.</text>
</comment>
<dbReference type="AlphaFoldDB" id="A0A9P1FI04"/>
<organism evidence="1">
    <name type="scientific">Cladocopium goreaui</name>
    <dbReference type="NCBI Taxonomy" id="2562237"/>
    <lineage>
        <taxon>Eukaryota</taxon>
        <taxon>Sar</taxon>
        <taxon>Alveolata</taxon>
        <taxon>Dinophyceae</taxon>
        <taxon>Suessiales</taxon>
        <taxon>Symbiodiniaceae</taxon>
        <taxon>Cladocopium</taxon>
    </lineage>
</organism>
<evidence type="ECO:0000313" key="3">
    <source>
        <dbReference type="Proteomes" id="UP001152797"/>
    </source>
</evidence>
<gene>
    <name evidence="1" type="ORF">C1SCF055_LOCUS3682</name>
</gene>
<protein>
    <submittedName>
        <fullName evidence="1">Uncharacterized protein</fullName>
    </submittedName>
</protein>
<proteinExistence type="predicted"/>
<dbReference type="EMBL" id="CAMXCT010000198">
    <property type="protein sequence ID" value="CAI3975350.1"/>
    <property type="molecule type" value="Genomic_DNA"/>
</dbReference>
<dbReference type="EMBL" id="CAMXCT030000198">
    <property type="protein sequence ID" value="CAL4762662.1"/>
    <property type="molecule type" value="Genomic_DNA"/>
</dbReference>
<sequence length="99" mass="10876">MHLPIVFPLFSLTRSPTRARAPDKVEEAKGTLEAPKSTKLQLPLAKESDEVRLAQMEIDSLCRAVSEQLPHTGGNICVLGGCEIHHPETRPLIQAVAKR</sequence>
<reference evidence="1" key="1">
    <citation type="submission" date="2022-10" db="EMBL/GenBank/DDBJ databases">
        <authorList>
            <person name="Chen Y."/>
            <person name="Dougan E. K."/>
            <person name="Chan C."/>
            <person name="Rhodes N."/>
            <person name="Thang M."/>
        </authorList>
    </citation>
    <scope>NUCLEOTIDE SEQUENCE</scope>
</reference>
<evidence type="ECO:0000313" key="2">
    <source>
        <dbReference type="EMBL" id="CAL1128725.1"/>
    </source>
</evidence>
<accession>A0A9P1FI04</accession>
<reference evidence="2" key="2">
    <citation type="submission" date="2024-04" db="EMBL/GenBank/DDBJ databases">
        <authorList>
            <person name="Chen Y."/>
            <person name="Shah S."/>
            <person name="Dougan E. K."/>
            <person name="Thang M."/>
            <person name="Chan C."/>
        </authorList>
    </citation>
    <scope>NUCLEOTIDE SEQUENCE [LARGE SCALE GENOMIC DNA]</scope>
</reference>
<dbReference type="Proteomes" id="UP001152797">
    <property type="component" value="Unassembled WGS sequence"/>
</dbReference>
<keyword evidence="3" id="KW-1185">Reference proteome</keyword>
<dbReference type="EMBL" id="CAMXCT020000198">
    <property type="protein sequence ID" value="CAL1128725.1"/>
    <property type="molecule type" value="Genomic_DNA"/>
</dbReference>
<evidence type="ECO:0000313" key="1">
    <source>
        <dbReference type="EMBL" id="CAI3975350.1"/>
    </source>
</evidence>